<dbReference type="PROSITE" id="PS00688">
    <property type="entry name" value="SIGMA54_INTERACT_3"/>
    <property type="match status" value="1"/>
</dbReference>
<dbReference type="InterPro" id="IPR058031">
    <property type="entry name" value="AAA_lid_NorR"/>
</dbReference>
<dbReference type="PANTHER" id="PTHR32071:SF74">
    <property type="entry name" value="TRANSCRIPTIONAL ACTIVATOR ROCR"/>
    <property type="match status" value="1"/>
</dbReference>
<keyword evidence="5" id="KW-0804">Transcription</keyword>
<dbReference type="InterPro" id="IPR009057">
    <property type="entry name" value="Homeodomain-like_sf"/>
</dbReference>
<dbReference type="InterPro" id="IPR000014">
    <property type="entry name" value="PAS"/>
</dbReference>
<keyword evidence="4" id="KW-0238">DNA-binding</keyword>
<keyword evidence="2" id="KW-0067">ATP-binding</keyword>
<dbReference type="PANTHER" id="PTHR32071">
    <property type="entry name" value="TRANSCRIPTIONAL REGULATORY PROTEIN"/>
    <property type="match status" value="1"/>
</dbReference>
<dbReference type="Gene3D" id="1.10.8.60">
    <property type="match status" value="1"/>
</dbReference>
<dbReference type="SUPFAM" id="SSF52540">
    <property type="entry name" value="P-loop containing nucleoside triphosphate hydrolases"/>
    <property type="match status" value="1"/>
</dbReference>
<evidence type="ECO:0000256" key="2">
    <source>
        <dbReference type="ARBA" id="ARBA00022840"/>
    </source>
</evidence>
<feature type="domain" description="PAS" evidence="7">
    <location>
        <begin position="12"/>
        <end position="60"/>
    </location>
</feature>
<dbReference type="CDD" id="cd00009">
    <property type="entry name" value="AAA"/>
    <property type="match status" value="1"/>
</dbReference>
<dbReference type="RefSeq" id="WP_021167864.1">
    <property type="nucleotide sequence ID" value="NZ_CTRP01000012.1"/>
</dbReference>
<dbReference type="Pfam" id="PF00158">
    <property type="entry name" value="Sigma54_activat"/>
    <property type="match status" value="1"/>
</dbReference>
<dbReference type="PROSITE" id="PS00676">
    <property type="entry name" value="SIGMA54_INTERACT_2"/>
    <property type="match status" value="1"/>
</dbReference>
<accession>A0A0U1L2B2</accession>
<dbReference type="EMBL" id="CTRP01000012">
    <property type="protein sequence ID" value="CQR73054.1"/>
    <property type="molecule type" value="Genomic_DNA"/>
</dbReference>
<dbReference type="InterPro" id="IPR003593">
    <property type="entry name" value="AAA+_ATPase"/>
</dbReference>
<sequence length="490" mass="55102">MIKKTYEDLENENRLLHSIIDVVSDGVYAVSVDGTILICNKAHKKMDGTTHNHVVGKKDVDVYYLELENFQRYTVTKNPEPLLDQYMTYTTITGKKVDIVYNSYPFFQNGTLSAVISIGRDKPSINELLTMALNSFNNKKSNRITNGTLYTLEDIIGNSAEIQKTLKQARKVAQNQSTVMLLGETGTGKELFAQGIHNASAYNSRPFIAVNCAAIPETLMESLMMGTSKGAFSGALDTPGFFEQAENGTLFLDEINSLSISLQAKLLRLLQDKTVRRLGDNKERKISCRIISATNQDLFIMARNGAFREDLLYRLTPIILDIPPLRERAEDIPMLAKEFVSRFNDQLAMNIKLIAQDLLQLFLSYRWPGNIRELEHVIESAMSMTESTEAILSNEHLPRILKKRLMSDQETTGLSNMEATANKPLPELVRQYEKQTIENALILNNGNVSQCAIQLGITRQNLHYHLRRLGINSVLYKAQSISDTTSSPLP</sequence>
<proteinExistence type="predicted"/>
<evidence type="ECO:0000313" key="9">
    <source>
        <dbReference type="Proteomes" id="UP000049855"/>
    </source>
</evidence>
<evidence type="ECO:0000256" key="5">
    <source>
        <dbReference type="ARBA" id="ARBA00023163"/>
    </source>
</evidence>
<dbReference type="GO" id="GO:0043565">
    <property type="term" value="F:sequence-specific DNA binding"/>
    <property type="evidence" value="ECO:0007669"/>
    <property type="project" value="InterPro"/>
</dbReference>
<dbReference type="InterPro" id="IPR025943">
    <property type="entry name" value="Sigma_54_int_dom_ATP-bd_2"/>
</dbReference>
<dbReference type="Gene3D" id="1.10.10.60">
    <property type="entry name" value="Homeodomain-like"/>
    <property type="match status" value="1"/>
</dbReference>
<dbReference type="Gene3D" id="3.40.50.300">
    <property type="entry name" value="P-loop containing nucleotide triphosphate hydrolases"/>
    <property type="match status" value="1"/>
</dbReference>
<dbReference type="PROSITE" id="PS50045">
    <property type="entry name" value="SIGMA54_INTERACT_4"/>
    <property type="match status" value="1"/>
</dbReference>
<dbReference type="Pfam" id="PF02954">
    <property type="entry name" value="HTH_8"/>
    <property type="match status" value="1"/>
</dbReference>
<name>A0A0U1L2B2_9FIRM</name>
<dbReference type="InterPro" id="IPR002197">
    <property type="entry name" value="HTH_Fis"/>
</dbReference>
<evidence type="ECO:0000259" key="7">
    <source>
        <dbReference type="PROSITE" id="PS50112"/>
    </source>
</evidence>
<dbReference type="PROSITE" id="PS50112">
    <property type="entry name" value="PAS"/>
    <property type="match status" value="1"/>
</dbReference>
<reference evidence="9" key="1">
    <citation type="submission" date="2015-03" db="EMBL/GenBank/DDBJ databases">
        <authorList>
            <person name="Nijsse Bart"/>
        </authorList>
    </citation>
    <scope>NUCLEOTIDE SEQUENCE [LARGE SCALE GENOMIC DNA]</scope>
</reference>
<feature type="domain" description="Sigma-54 factor interaction" evidence="6">
    <location>
        <begin position="155"/>
        <end position="383"/>
    </location>
</feature>
<keyword evidence="1" id="KW-0547">Nucleotide-binding</keyword>
<dbReference type="InterPro" id="IPR035965">
    <property type="entry name" value="PAS-like_dom_sf"/>
</dbReference>
<keyword evidence="9" id="KW-1185">Reference proteome</keyword>
<dbReference type="GO" id="GO:0006355">
    <property type="term" value="P:regulation of DNA-templated transcription"/>
    <property type="evidence" value="ECO:0007669"/>
    <property type="project" value="InterPro"/>
</dbReference>
<dbReference type="Proteomes" id="UP000049855">
    <property type="component" value="Unassembled WGS sequence"/>
</dbReference>
<dbReference type="SUPFAM" id="SSF55785">
    <property type="entry name" value="PYP-like sensor domain (PAS domain)"/>
    <property type="match status" value="1"/>
</dbReference>
<protein>
    <submittedName>
        <fullName evidence="8">Arginine utilization regulatory protein RocR</fullName>
    </submittedName>
</protein>
<evidence type="ECO:0000256" key="1">
    <source>
        <dbReference type="ARBA" id="ARBA00022741"/>
    </source>
</evidence>
<evidence type="ECO:0000259" key="6">
    <source>
        <dbReference type="PROSITE" id="PS50045"/>
    </source>
</evidence>
<dbReference type="InterPro" id="IPR025944">
    <property type="entry name" value="Sigma_54_int_dom_CS"/>
</dbReference>
<dbReference type="Pfam" id="PF25601">
    <property type="entry name" value="AAA_lid_14"/>
    <property type="match status" value="1"/>
</dbReference>
<dbReference type="InterPro" id="IPR002078">
    <property type="entry name" value="Sigma_54_int"/>
</dbReference>
<dbReference type="SMART" id="SM00382">
    <property type="entry name" value="AAA"/>
    <property type="match status" value="1"/>
</dbReference>
<dbReference type="FunFam" id="3.40.50.300:FF:000006">
    <property type="entry name" value="DNA-binding transcriptional regulator NtrC"/>
    <property type="match status" value="1"/>
</dbReference>
<evidence type="ECO:0000256" key="3">
    <source>
        <dbReference type="ARBA" id="ARBA00023015"/>
    </source>
</evidence>
<dbReference type="Gene3D" id="3.30.450.20">
    <property type="entry name" value="PAS domain"/>
    <property type="match status" value="1"/>
</dbReference>
<dbReference type="PROSITE" id="PS00675">
    <property type="entry name" value="SIGMA54_INTERACT_1"/>
    <property type="match status" value="1"/>
</dbReference>
<organism evidence="8 9">
    <name type="scientific">Sporomusa ovata</name>
    <dbReference type="NCBI Taxonomy" id="2378"/>
    <lineage>
        <taxon>Bacteria</taxon>
        <taxon>Bacillati</taxon>
        <taxon>Bacillota</taxon>
        <taxon>Negativicutes</taxon>
        <taxon>Selenomonadales</taxon>
        <taxon>Sporomusaceae</taxon>
        <taxon>Sporomusa</taxon>
    </lineage>
</organism>
<dbReference type="PRINTS" id="PR01590">
    <property type="entry name" value="HTHFIS"/>
</dbReference>
<dbReference type="GO" id="GO:0005524">
    <property type="term" value="F:ATP binding"/>
    <property type="evidence" value="ECO:0007669"/>
    <property type="project" value="UniProtKB-KW"/>
</dbReference>
<keyword evidence="3" id="KW-0805">Transcription regulation</keyword>
<evidence type="ECO:0000256" key="4">
    <source>
        <dbReference type="ARBA" id="ARBA00023125"/>
    </source>
</evidence>
<dbReference type="InterPro" id="IPR027417">
    <property type="entry name" value="P-loop_NTPase"/>
</dbReference>
<dbReference type="SUPFAM" id="SSF46689">
    <property type="entry name" value="Homeodomain-like"/>
    <property type="match status" value="1"/>
</dbReference>
<evidence type="ECO:0000313" key="8">
    <source>
        <dbReference type="EMBL" id="CQR73054.1"/>
    </source>
</evidence>
<dbReference type="InterPro" id="IPR025662">
    <property type="entry name" value="Sigma_54_int_dom_ATP-bd_1"/>
</dbReference>
<gene>
    <name evidence="8" type="ORF">SpAn4DRAFT_2286</name>
</gene>
<dbReference type="AlphaFoldDB" id="A0A0U1L2B2"/>